<sequence length="197" mass="22923">MAQRKNSHHNGHDQNDSLLQQDSKHDIAHEGETGKTFRANFHDREGRAVLIVRVGKQNTKGVEGNLRHYVYLLENAILNLPEGQEQMIWLIDFSEFSISTYMSVRLAQEMIHVLQNHYPGRLTVAFLYNPPRIFEAFWKFVYPKSKESVELMKSYFDPKNLPKAFGGNASLEYNHKEFSKLMAEDEKKAAKFWGFDD</sequence>
<dbReference type="PROSITE" id="PS50191">
    <property type="entry name" value="CRAL_TRIO"/>
    <property type="match status" value="1"/>
</dbReference>
<dbReference type="OrthoDB" id="75724at2759"/>
<dbReference type="GO" id="GO:0008526">
    <property type="term" value="F:phosphatidylinositol transfer activity"/>
    <property type="evidence" value="ECO:0007669"/>
    <property type="project" value="TreeGrafter"/>
</dbReference>
<protein>
    <recommendedName>
        <fullName evidence="1">CRAL-TRIO domain-containing protein</fullName>
    </recommendedName>
</protein>
<dbReference type="PANTHER" id="PTHR45824:SF17">
    <property type="entry name" value="CRAL-TRIO DOMAIN-CONTAINING PROTEIN C23B6.04C"/>
    <property type="match status" value="1"/>
</dbReference>
<dbReference type="Proteomes" id="UP001153076">
    <property type="component" value="Unassembled WGS sequence"/>
</dbReference>
<dbReference type="SUPFAM" id="SSF52087">
    <property type="entry name" value="CRAL/TRIO domain"/>
    <property type="match status" value="1"/>
</dbReference>
<accession>A0A9Q1KBB2</accession>
<dbReference type="InterPro" id="IPR036865">
    <property type="entry name" value="CRAL-TRIO_dom_sf"/>
</dbReference>
<name>A0A9Q1KBB2_9CARY</name>
<dbReference type="PANTHER" id="PTHR45824">
    <property type="entry name" value="GH16843P"/>
    <property type="match status" value="1"/>
</dbReference>
<feature type="domain" description="CRAL-TRIO" evidence="1">
    <location>
        <begin position="24"/>
        <end position="197"/>
    </location>
</feature>
<evidence type="ECO:0000259" key="1">
    <source>
        <dbReference type="PROSITE" id="PS50191"/>
    </source>
</evidence>
<dbReference type="EMBL" id="JAKOGI010000208">
    <property type="protein sequence ID" value="KAJ8439743.1"/>
    <property type="molecule type" value="Genomic_DNA"/>
</dbReference>
<dbReference type="CDD" id="cd00170">
    <property type="entry name" value="SEC14"/>
    <property type="match status" value="1"/>
</dbReference>
<evidence type="ECO:0000313" key="2">
    <source>
        <dbReference type="EMBL" id="KAJ8439743.1"/>
    </source>
</evidence>
<dbReference type="InterPro" id="IPR001251">
    <property type="entry name" value="CRAL-TRIO_dom"/>
</dbReference>
<dbReference type="SMART" id="SM00516">
    <property type="entry name" value="SEC14"/>
    <property type="match status" value="1"/>
</dbReference>
<dbReference type="Pfam" id="PF00650">
    <property type="entry name" value="CRAL_TRIO"/>
    <property type="match status" value="1"/>
</dbReference>
<organism evidence="2 3">
    <name type="scientific">Carnegiea gigantea</name>
    <dbReference type="NCBI Taxonomy" id="171969"/>
    <lineage>
        <taxon>Eukaryota</taxon>
        <taxon>Viridiplantae</taxon>
        <taxon>Streptophyta</taxon>
        <taxon>Embryophyta</taxon>
        <taxon>Tracheophyta</taxon>
        <taxon>Spermatophyta</taxon>
        <taxon>Magnoliopsida</taxon>
        <taxon>eudicotyledons</taxon>
        <taxon>Gunneridae</taxon>
        <taxon>Pentapetalae</taxon>
        <taxon>Caryophyllales</taxon>
        <taxon>Cactineae</taxon>
        <taxon>Cactaceae</taxon>
        <taxon>Cactoideae</taxon>
        <taxon>Echinocereeae</taxon>
        <taxon>Carnegiea</taxon>
    </lineage>
</organism>
<dbReference type="Gene3D" id="3.40.525.10">
    <property type="entry name" value="CRAL-TRIO lipid binding domain"/>
    <property type="match status" value="1"/>
</dbReference>
<keyword evidence="3" id="KW-1185">Reference proteome</keyword>
<proteinExistence type="predicted"/>
<evidence type="ECO:0000313" key="3">
    <source>
        <dbReference type="Proteomes" id="UP001153076"/>
    </source>
</evidence>
<comment type="caution">
    <text evidence="2">The sequence shown here is derived from an EMBL/GenBank/DDBJ whole genome shotgun (WGS) entry which is preliminary data.</text>
</comment>
<dbReference type="InterPro" id="IPR052578">
    <property type="entry name" value="PI_Transfer_CRAL-TRIO"/>
</dbReference>
<reference evidence="2" key="1">
    <citation type="submission" date="2022-04" db="EMBL/GenBank/DDBJ databases">
        <title>Carnegiea gigantea Genome sequencing and assembly v2.</title>
        <authorList>
            <person name="Copetti D."/>
            <person name="Sanderson M.J."/>
            <person name="Burquez A."/>
            <person name="Wojciechowski M.F."/>
        </authorList>
    </citation>
    <scope>NUCLEOTIDE SEQUENCE</scope>
    <source>
        <strain evidence="2">SGP5-SGP5p</strain>
        <tissue evidence="2">Aerial part</tissue>
    </source>
</reference>
<gene>
    <name evidence="2" type="ORF">Cgig2_009567</name>
</gene>
<dbReference type="AlphaFoldDB" id="A0A9Q1KBB2"/>